<comment type="caution">
    <text evidence="3">The sequence shown here is derived from an EMBL/GenBank/DDBJ whole genome shotgun (WGS) entry which is preliminary data.</text>
</comment>
<protein>
    <submittedName>
        <fullName evidence="3">(African queen) hypothetical protein</fullName>
    </submittedName>
</protein>
<feature type="compositionally biased region" description="Polar residues" evidence="1">
    <location>
        <begin position="98"/>
        <end position="162"/>
    </location>
</feature>
<dbReference type="AlphaFoldDB" id="A0A8J2QJY0"/>
<feature type="chain" id="PRO_5035159098" evidence="2">
    <location>
        <begin position="20"/>
        <end position="172"/>
    </location>
</feature>
<evidence type="ECO:0000313" key="3">
    <source>
        <dbReference type="EMBL" id="CAG9563328.1"/>
    </source>
</evidence>
<keyword evidence="2" id="KW-0732">Signal</keyword>
<feature type="compositionally biased region" description="Basic and acidic residues" evidence="1">
    <location>
        <begin position="67"/>
        <end position="76"/>
    </location>
</feature>
<evidence type="ECO:0000256" key="1">
    <source>
        <dbReference type="SAM" id="MobiDB-lite"/>
    </source>
</evidence>
<feature type="region of interest" description="Disordered" evidence="1">
    <location>
        <begin position="66"/>
        <end position="172"/>
    </location>
</feature>
<evidence type="ECO:0000313" key="4">
    <source>
        <dbReference type="Proteomes" id="UP000789524"/>
    </source>
</evidence>
<accession>A0A8J2QJY0</accession>
<proteinExistence type="predicted"/>
<sequence>MDFKLKLFLFLTIIVNCNGHFNKLKTTYNKIMDRLHNFSIDLHIGHQTTPTPLPIYPQTITVVIKNPMDEGPHDNGYDGYNNSNQQNKGGNMNNNHQYQPGYNGTNQNSPGHSNGNDEGNKANQIDQKYNSQDTPNPGNNKIQYRNPYYKQNKQNSPPSVQKDQIDIRFGNN</sequence>
<dbReference type="EMBL" id="CAKASE010000049">
    <property type="protein sequence ID" value="CAG9563328.1"/>
    <property type="molecule type" value="Genomic_DNA"/>
</dbReference>
<name>A0A8J2QJY0_9NEOP</name>
<reference evidence="3" key="1">
    <citation type="submission" date="2021-09" db="EMBL/GenBank/DDBJ databases">
        <authorList>
            <person name="Martin H S."/>
        </authorList>
    </citation>
    <scope>NUCLEOTIDE SEQUENCE</scope>
</reference>
<feature type="compositionally biased region" description="Low complexity" evidence="1">
    <location>
        <begin position="79"/>
        <end position="97"/>
    </location>
</feature>
<keyword evidence="4" id="KW-1185">Reference proteome</keyword>
<feature type="signal peptide" evidence="2">
    <location>
        <begin position="1"/>
        <end position="19"/>
    </location>
</feature>
<organism evidence="3 4">
    <name type="scientific">Danaus chrysippus</name>
    <name type="common">African queen</name>
    <dbReference type="NCBI Taxonomy" id="151541"/>
    <lineage>
        <taxon>Eukaryota</taxon>
        <taxon>Metazoa</taxon>
        <taxon>Ecdysozoa</taxon>
        <taxon>Arthropoda</taxon>
        <taxon>Hexapoda</taxon>
        <taxon>Insecta</taxon>
        <taxon>Pterygota</taxon>
        <taxon>Neoptera</taxon>
        <taxon>Endopterygota</taxon>
        <taxon>Lepidoptera</taxon>
        <taxon>Glossata</taxon>
        <taxon>Ditrysia</taxon>
        <taxon>Papilionoidea</taxon>
        <taxon>Nymphalidae</taxon>
        <taxon>Danainae</taxon>
        <taxon>Danaini</taxon>
        <taxon>Danaina</taxon>
        <taxon>Danaus</taxon>
        <taxon>Anosia</taxon>
    </lineage>
</organism>
<evidence type="ECO:0000256" key="2">
    <source>
        <dbReference type="SAM" id="SignalP"/>
    </source>
</evidence>
<gene>
    <name evidence="3" type="ORF">DCHRY22_LOCUS4484</name>
</gene>
<dbReference type="Proteomes" id="UP000789524">
    <property type="component" value="Unassembled WGS sequence"/>
</dbReference>